<evidence type="ECO:0008006" key="4">
    <source>
        <dbReference type="Google" id="ProtNLM"/>
    </source>
</evidence>
<keyword evidence="1" id="KW-0812">Transmembrane</keyword>
<reference evidence="2" key="2">
    <citation type="submission" date="2023-06" db="EMBL/GenBank/DDBJ databases">
        <authorList>
            <consortium name="Lawrence Berkeley National Laboratory"/>
            <person name="Mondo S.J."/>
            <person name="Hensen N."/>
            <person name="Bonometti L."/>
            <person name="Westerberg I."/>
            <person name="Brannstrom I.O."/>
            <person name="Guillou S."/>
            <person name="Cros-Aarteil S."/>
            <person name="Calhoun S."/>
            <person name="Haridas S."/>
            <person name="Kuo A."/>
            <person name="Pangilinan J."/>
            <person name="Riley R."/>
            <person name="Labutti K."/>
            <person name="Andreopoulos B."/>
            <person name="Lipzen A."/>
            <person name="Chen C."/>
            <person name="Yanf M."/>
            <person name="Daum C."/>
            <person name="Ng V."/>
            <person name="Clum A."/>
            <person name="Steindorff A."/>
            <person name="Ohm R."/>
            <person name="Martin F."/>
            <person name="Silar P."/>
            <person name="Natvig D."/>
            <person name="Lalanne C."/>
            <person name="Gautier V."/>
            <person name="Ament-Velasquez S.L."/>
            <person name="Kruys A."/>
            <person name="Hutchinson M.I."/>
            <person name="Powell A.J."/>
            <person name="Barry K."/>
            <person name="Miller A.N."/>
            <person name="Grigoriev I.V."/>
            <person name="Debuchy R."/>
            <person name="Gladieux P."/>
            <person name="Thoren M.H."/>
            <person name="Johannesson H."/>
        </authorList>
    </citation>
    <scope>NUCLEOTIDE SEQUENCE</scope>
    <source>
        <strain evidence="2">PSN324</strain>
    </source>
</reference>
<dbReference type="EMBL" id="MU864936">
    <property type="protein sequence ID" value="KAK4465837.1"/>
    <property type="molecule type" value="Genomic_DNA"/>
</dbReference>
<proteinExistence type="predicted"/>
<comment type="caution">
    <text evidence="2">The sequence shown here is derived from an EMBL/GenBank/DDBJ whole genome shotgun (WGS) entry which is preliminary data.</text>
</comment>
<feature type="transmembrane region" description="Helical" evidence="1">
    <location>
        <begin position="6"/>
        <end position="25"/>
    </location>
</feature>
<keyword evidence="3" id="KW-1185">Reference proteome</keyword>
<dbReference type="AlphaFoldDB" id="A0AAV9HYQ5"/>
<protein>
    <recommendedName>
        <fullName evidence="4">Secreted protein</fullName>
    </recommendedName>
</protein>
<reference evidence="2" key="1">
    <citation type="journal article" date="2023" name="Mol. Phylogenet. Evol.">
        <title>Genome-scale phylogeny and comparative genomics of the fungal order Sordariales.</title>
        <authorList>
            <person name="Hensen N."/>
            <person name="Bonometti L."/>
            <person name="Westerberg I."/>
            <person name="Brannstrom I.O."/>
            <person name="Guillou S."/>
            <person name="Cros-Aarteil S."/>
            <person name="Calhoun S."/>
            <person name="Haridas S."/>
            <person name="Kuo A."/>
            <person name="Mondo S."/>
            <person name="Pangilinan J."/>
            <person name="Riley R."/>
            <person name="LaButti K."/>
            <person name="Andreopoulos B."/>
            <person name="Lipzen A."/>
            <person name="Chen C."/>
            <person name="Yan M."/>
            <person name="Daum C."/>
            <person name="Ng V."/>
            <person name="Clum A."/>
            <person name="Steindorff A."/>
            <person name="Ohm R.A."/>
            <person name="Martin F."/>
            <person name="Silar P."/>
            <person name="Natvig D.O."/>
            <person name="Lalanne C."/>
            <person name="Gautier V."/>
            <person name="Ament-Velasquez S.L."/>
            <person name="Kruys A."/>
            <person name="Hutchinson M.I."/>
            <person name="Powell A.J."/>
            <person name="Barry K."/>
            <person name="Miller A.N."/>
            <person name="Grigoriev I.V."/>
            <person name="Debuchy R."/>
            <person name="Gladieux P."/>
            <person name="Hiltunen Thoren M."/>
            <person name="Johannesson H."/>
        </authorList>
    </citation>
    <scope>NUCLEOTIDE SEQUENCE</scope>
    <source>
        <strain evidence="2">PSN324</strain>
    </source>
</reference>
<keyword evidence="1" id="KW-0472">Membrane</keyword>
<evidence type="ECO:0000256" key="1">
    <source>
        <dbReference type="SAM" id="Phobius"/>
    </source>
</evidence>
<keyword evidence="1" id="KW-1133">Transmembrane helix</keyword>
<evidence type="ECO:0000313" key="3">
    <source>
        <dbReference type="Proteomes" id="UP001321749"/>
    </source>
</evidence>
<gene>
    <name evidence="2" type="ORF">QBC42DRAFT_108447</name>
</gene>
<accession>A0AAV9HYQ5</accession>
<evidence type="ECO:0000313" key="2">
    <source>
        <dbReference type="EMBL" id="KAK4465837.1"/>
    </source>
</evidence>
<sequence>MVGERLGHLHGYPSCFCLFLFFFFVTRSKIPSDKTFFWRKLRGGTALFFFFLSIVSLCSRQGVSPGLKRIMAYTWDFSGWER</sequence>
<organism evidence="2 3">
    <name type="scientific">Cladorrhinum samala</name>
    <dbReference type="NCBI Taxonomy" id="585594"/>
    <lineage>
        <taxon>Eukaryota</taxon>
        <taxon>Fungi</taxon>
        <taxon>Dikarya</taxon>
        <taxon>Ascomycota</taxon>
        <taxon>Pezizomycotina</taxon>
        <taxon>Sordariomycetes</taxon>
        <taxon>Sordariomycetidae</taxon>
        <taxon>Sordariales</taxon>
        <taxon>Podosporaceae</taxon>
        <taxon>Cladorrhinum</taxon>
    </lineage>
</organism>
<name>A0AAV9HYQ5_9PEZI</name>
<dbReference type="Proteomes" id="UP001321749">
    <property type="component" value="Unassembled WGS sequence"/>
</dbReference>
<feature type="transmembrane region" description="Helical" evidence="1">
    <location>
        <begin position="46"/>
        <end position="63"/>
    </location>
</feature>